<feature type="compositionally biased region" description="Basic and acidic residues" evidence="7">
    <location>
        <begin position="24"/>
        <end position="40"/>
    </location>
</feature>
<dbReference type="InterPro" id="IPR036397">
    <property type="entry name" value="RNaseH_sf"/>
</dbReference>
<feature type="compositionally biased region" description="Polar residues" evidence="7">
    <location>
        <begin position="402"/>
        <end position="412"/>
    </location>
</feature>
<keyword evidence="5" id="KW-0378">Hydrolase</keyword>
<dbReference type="Gene3D" id="3.30.420.10">
    <property type="entry name" value="Ribonuclease H-like superfamily/Ribonuclease H"/>
    <property type="match status" value="1"/>
</dbReference>
<dbReference type="Gene3D" id="2.40.70.10">
    <property type="entry name" value="Acid Proteases"/>
    <property type="match status" value="1"/>
</dbReference>
<gene>
    <name evidence="10" type="primary">LOC108630399</name>
</gene>
<dbReference type="InterPro" id="IPR050951">
    <property type="entry name" value="Retrovirus_Pol_polyprotein"/>
</dbReference>
<dbReference type="CDD" id="cd09274">
    <property type="entry name" value="RNase_HI_RT_Ty3"/>
    <property type="match status" value="1"/>
</dbReference>
<evidence type="ECO:0000256" key="7">
    <source>
        <dbReference type="SAM" id="MobiDB-lite"/>
    </source>
</evidence>
<dbReference type="SUPFAM" id="SSF56672">
    <property type="entry name" value="DNA/RNA polymerases"/>
    <property type="match status" value="1"/>
</dbReference>
<evidence type="ECO:0000313" key="10">
    <source>
        <dbReference type="RefSeq" id="XP_017889192.1"/>
    </source>
</evidence>
<keyword evidence="6" id="KW-0695">RNA-directed DNA polymerase</keyword>
<feature type="compositionally biased region" description="Polar residues" evidence="7">
    <location>
        <begin position="306"/>
        <end position="315"/>
    </location>
</feature>
<keyword evidence="3" id="KW-0540">Nuclease</keyword>
<dbReference type="InterPro" id="IPR001584">
    <property type="entry name" value="Integrase_cat-core"/>
</dbReference>
<dbReference type="RefSeq" id="XP_017889192.1">
    <property type="nucleotide sequence ID" value="XM_018033703.1"/>
</dbReference>
<dbReference type="Proteomes" id="UP000694925">
    <property type="component" value="Unplaced"/>
</dbReference>
<dbReference type="GO" id="GO:0016787">
    <property type="term" value="F:hydrolase activity"/>
    <property type="evidence" value="ECO:0007669"/>
    <property type="project" value="UniProtKB-KW"/>
</dbReference>
<organism evidence="9 10">
    <name type="scientific">Ceratina calcarata</name>
    <dbReference type="NCBI Taxonomy" id="156304"/>
    <lineage>
        <taxon>Eukaryota</taxon>
        <taxon>Metazoa</taxon>
        <taxon>Ecdysozoa</taxon>
        <taxon>Arthropoda</taxon>
        <taxon>Hexapoda</taxon>
        <taxon>Insecta</taxon>
        <taxon>Pterygota</taxon>
        <taxon>Neoptera</taxon>
        <taxon>Endopterygota</taxon>
        <taxon>Hymenoptera</taxon>
        <taxon>Apocrita</taxon>
        <taxon>Aculeata</taxon>
        <taxon>Apoidea</taxon>
        <taxon>Anthophila</taxon>
        <taxon>Apidae</taxon>
        <taxon>Ceratina</taxon>
        <taxon>Zadontomerus</taxon>
    </lineage>
</organism>
<dbReference type="InterPro" id="IPR012337">
    <property type="entry name" value="RNaseH-like_sf"/>
</dbReference>
<evidence type="ECO:0000256" key="3">
    <source>
        <dbReference type="ARBA" id="ARBA00022722"/>
    </source>
</evidence>
<evidence type="ECO:0000256" key="1">
    <source>
        <dbReference type="ARBA" id="ARBA00022679"/>
    </source>
</evidence>
<evidence type="ECO:0000256" key="6">
    <source>
        <dbReference type="ARBA" id="ARBA00022918"/>
    </source>
</evidence>
<feature type="region of interest" description="Disordered" evidence="7">
    <location>
        <begin position="243"/>
        <end position="345"/>
    </location>
</feature>
<evidence type="ECO:0000313" key="9">
    <source>
        <dbReference type="Proteomes" id="UP000694925"/>
    </source>
</evidence>
<reference evidence="10" key="1">
    <citation type="submission" date="2025-08" db="UniProtKB">
        <authorList>
            <consortium name="RefSeq"/>
        </authorList>
    </citation>
    <scope>IDENTIFICATION</scope>
    <source>
        <tissue evidence="10">Whole body</tissue>
    </source>
</reference>
<dbReference type="CDD" id="cd00303">
    <property type="entry name" value="retropepsin_like"/>
    <property type="match status" value="1"/>
</dbReference>
<sequence>MTCLAMDREIGESHPSTCTAGTAEPKDTMGKPAGKRAEKPVEAPAARIKIKVAELKEEIGEFLIDGGSAVNLVDYDALRKPVEFTTRERLTITGLAPATVHTIGTVKIHINSAPALFHVLKNFPLPISGIIGSPFLLQEEAEISYHHKTLVTQKECLAMVYAVQYFRPYVYGRKFTLVTDHRPLVWLHSVKDPTSRLVKWKLKLLEYDYKVIHKAGKTNKNADALSRNPTQICLPLIPREDKDYRPNAPLKSADGTTIGQRVKSLRRNRADPMYAECSSSDEAPLRDTIITKKKPPRSIRERNTRDSPQNKSLLPSLNREKDLPDEQPEEELIPIARSTPINSPNLNKSILSYTMNDGPPIAGDLISFEEDNANSTLKPTEITVLETPAPAISLPAPLRPSLSDQAPLTPQVAPSPTPPEENSQPFRPHDSIAIFEESSDETDHPKDNDSLFITPPEKDRYRPQTNESLERSNIVLTEYLKHYLNTYEDWDLLIPFAVFSYNTSIHEATKHTPYELIFGRPARIPSSFPNDKNLQTYDSYVRELTSRLTEIRKIAAVNLNQAKERSKRYYDRRLRPKEFKIGQYVYVQKEPRIHKFDPHYIGPYRIIDKTNNHNVVLQTDTHKIITKHEDKLKQAYLSKDSSDTD</sequence>
<dbReference type="GO" id="GO:0003676">
    <property type="term" value="F:nucleic acid binding"/>
    <property type="evidence" value="ECO:0007669"/>
    <property type="project" value="InterPro"/>
</dbReference>
<dbReference type="AlphaFoldDB" id="A0AAJ7NCY1"/>
<dbReference type="GO" id="GO:0015074">
    <property type="term" value="P:DNA integration"/>
    <property type="evidence" value="ECO:0007669"/>
    <property type="project" value="InterPro"/>
</dbReference>
<proteinExistence type="predicted"/>
<evidence type="ECO:0000256" key="2">
    <source>
        <dbReference type="ARBA" id="ARBA00022695"/>
    </source>
</evidence>
<dbReference type="SUPFAM" id="SSF53098">
    <property type="entry name" value="Ribonuclease H-like"/>
    <property type="match status" value="1"/>
</dbReference>
<accession>A0AAJ7NCY1</accession>
<keyword evidence="4" id="KW-0255">Endonuclease</keyword>
<dbReference type="Pfam" id="PF17917">
    <property type="entry name" value="RT_RNaseH"/>
    <property type="match status" value="1"/>
</dbReference>
<dbReference type="GO" id="GO:0003964">
    <property type="term" value="F:RNA-directed DNA polymerase activity"/>
    <property type="evidence" value="ECO:0007669"/>
    <property type="project" value="UniProtKB-KW"/>
</dbReference>
<dbReference type="PANTHER" id="PTHR37984:SF5">
    <property type="entry name" value="PROTEIN NYNRIN-LIKE"/>
    <property type="match status" value="1"/>
</dbReference>
<evidence type="ECO:0000256" key="4">
    <source>
        <dbReference type="ARBA" id="ARBA00022759"/>
    </source>
</evidence>
<name>A0AAJ7NCY1_9HYME</name>
<dbReference type="KEGG" id="ccal:108630399"/>
<feature type="compositionally biased region" description="Basic and acidic residues" evidence="7">
    <location>
        <begin position="1"/>
        <end position="12"/>
    </location>
</feature>
<dbReference type="GeneID" id="108630399"/>
<feature type="region of interest" description="Disordered" evidence="7">
    <location>
        <begin position="1"/>
        <end position="40"/>
    </location>
</feature>
<evidence type="ECO:0000259" key="8">
    <source>
        <dbReference type="PROSITE" id="PS50994"/>
    </source>
</evidence>
<feature type="domain" description="Integrase catalytic" evidence="8">
    <location>
        <begin position="336"/>
        <end position="521"/>
    </location>
</feature>
<dbReference type="InterPro" id="IPR041373">
    <property type="entry name" value="RT_RNaseH"/>
</dbReference>
<dbReference type="GO" id="GO:0004519">
    <property type="term" value="F:endonuclease activity"/>
    <property type="evidence" value="ECO:0007669"/>
    <property type="project" value="UniProtKB-KW"/>
</dbReference>
<dbReference type="InterPro" id="IPR021109">
    <property type="entry name" value="Peptidase_aspartic_dom_sf"/>
</dbReference>
<keyword evidence="1" id="KW-0808">Transferase</keyword>
<evidence type="ECO:0000256" key="5">
    <source>
        <dbReference type="ARBA" id="ARBA00022801"/>
    </source>
</evidence>
<keyword evidence="2" id="KW-0548">Nucleotidyltransferase</keyword>
<dbReference type="InterPro" id="IPR043502">
    <property type="entry name" value="DNA/RNA_pol_sf"/>
</dbReference>
<dbReference type="GO" id="GO:0042575">
    <property type="term" value="C:DNA polymerase complex"/>
    <property type="evidence" value="ECO:0007669"/>
    <property type="project" value="UniProtKB-ARBA"/>
</dbReference>
<feature type="region of interest" description="Disordered" evidence="7">
    <location>
        <begin position="395"/>
        <end position="466"/>
    </location>
</feature>
<dbReference type="PANTHER" id="PTHR37984">
    <property type="entry name" value="PROTEIN CBG26694"/>
    <property type="match status" value="1"/>
</dbReference>
<protein>
    <submittedName>
        <fullName evidence="10">Uncharacterized protein LOC108630399</fullName>
    </submittedName>
</protein>
<keyword evidence="9" id="KW-1185">Reference proteome</keyword>
<dbReference type="PROSITE" id="PS50994">
    <property type="entry name" value="INTEGRASE"/>
    <property type="match status" value="1"/>
</dbReference>